<dbReference type="AlphaFoldDB" id="A0A1M6HM36"/>
<dbReference type="RefSeq" id="WP_073153670.1">
    <property type="nucleotide sequence ID" value="NZ_FQYY01000014.1"/>
</dbReference>
<proteinExistence type="predicted"/>
<organism evidence="1 2">
    <name type="scientific">Mesonia phycicola</name>
    <dbReference type="NCBI Taxonomy" id="579105"/>
    <lineage>
        <taxon>Bacteria</taxon>
        <taxon>Pseudomonadati</taxon>
        <taxon>Bacteroidota</taxon>
        <taxon>Flavobacteriia</taxon>
        <taxon>Flavobacteriales</taxon>
        <taxon>Flavobacteriaceae</taxon>
        <taxon>Mesonia</taxon>
    </lineage>
</organism>
<keyword evidence="2" id="KW-1185">Reference proteome</keyword>
<name>A0A1M6HM36_9FLAO</name>
<reference evidence="1 2" key="1">
    <citation type="submission" date="2016-11" db="EMBL/GenBank/DDBJ databases">
        <authorList>
            <person name="Jaros S."/>
            <person name="Januszkiewicz K."/>
            <person name="Wedrychowicz H."/>
        </authorList>
    </citation>
    <scope>NUCLEOTIDE SEQUENCE [LARGE SCALE GENOMIC DNA]</scope>
    <source>
        <strain evidence="1 2">DSM 21425</strain>
    </source>
</reference>
<accession>A0A1M6HM36</accession>
<gene>
    <name evidence="1" type="ORF">SAMN04488096_11410</name>
</gene>
<protein>
    <submittedName>
        <fullName evidence="1">Uncharacterized protein</fullName>
    </submittedName>
</protein>
<dbReference type="OrthoDB" id="1440040at2"/>
<evidence type="ECO:0000313" key="2">
    <source>
        <dbReference type="Proteomes" id="UP000184225"/>
    </source>
</evidence>
<dbReference type="EMBL" id="FQYY01000014">
    <property type="protein sequence ID" value="SHJ23227.1"/>
    <property type="molecule type" value="Genomic_DNA"/>
</dbReference>
<dbReference type="STRING" id="579105.SAMN04488096_11410"/>
<evidence type="ECO:0000313" key="1">
    <source>
        <dbReference type="EMBL" id="SHJ23227.1"/>
    </source>
</evidence>
<sequence length="285" mass="32154">MKQTFTLSKQQENTLEQIYRELLISLKKTWTEENMFELVCFITKECGHQTITSKKDKTVNFFKGVEKVGGKAFSSTKGKFYAYKNNGFGNELISDTKKINDFIKATPDKVKKFSKKSKLNFEKLNNDFLKKSKKEKLNLMASGVMSILIFYASAGGEDFEGGIPDLDLELGIGYHRNIFSHSIFSGLIIEFLMRSGVEIINKSYSNLPAYHHYFWDKTNRFINNNKNLAIGSMWAGISVHLIQDAGLNHATTKPYTGVPFEMSMDAHQGLFAANGTASAIFAGRK</sequence>
<dbReference type="Proteomes" id="UP000184225">
    <property type="component" value="Unassembled WGS sequence"/>
</dbReference>